<evidence type="ECO:0000256" key="10">
    <source>
        <dbReference type="ARBA" id="ARBA00022842"/>
    </source>
</evidence>
<organism evidence="16 17">
    <name type="scientific">Oesophagostomum dentatum</name>
    <name type="common">Nodular worm</name>
    <dbReference type="NCBI Taxonomy" id="61180"/>
    <lineage>
        <taxon>Eukaryota</taxon>
        <taxon>Metazoa</taxon>
        <taxon>Ecdysozoa</taxon>
        <taxon>Nematoda</taxon>
        <taxon>Chromadorea</taxon>
        <taxon>Rhabditida</taxon>
        <taxon>Rhabditina</taxon>
        <taxon>Rhabditomorpha</taxon>
        <taxon>Strongyloidea</taxon>
        <taxon>Strongylidae</taxon>
        <taxon>Oesophagostomum</taxon>
    </lineage>
</organism>
<evidence type="ECO:0000256" key="9">
    <source>
        <dbReference type="ARBA" id="ARBA00022801"/>
    </source>
</evidence>
<keyword evidence="8 15" id="KW-0479">Metal-binding</keyword>
<dbReference type="InterPro" id="IPR000760">
    <property type="entry name" value="Inositol_monophosphatase-like"/>
</dbReference>
<evidence type="ECO:0000256" key="11">
    <source>
        <dbReference type="ARBA" id="ARBA00022989"/>
    </source>
</evidence>
<evidence type="ECO:0000313" key="17">
    <source>
        <dbReference type="Proteomes" id="UP000053660"/>
    </source>
</evidence>
<accession>A0A0B1SGK0</accession>
<dbReference type="GO" id="GO:0005737">
    <property type="term" value="C:cytoplasm"/>
    <property type="evidence" value="ECO:0007669"/>
    <property type="project" value="UniProtKB-ARBA"/>
</dbReference>
<dbReference type="EMBL" id="KN575707">
    <property type="protein sequence ID" value="KHJ83021.1"/>
    <property type="molecule type" value="Genomic_DNA"/>
</dbReference>
<comment type="similarity">
    <text evidence="5">Belongs to the inositol monophosphatase superfamily.</text>
</comment>
<feature type="binding site" evidence="15">
    <location>
        <position position="27"/>
    </location>
    <ligand>
        <name>Mg(2+)</name>
        <dbReference type="ChEBI" id="CHEBI:18420"/>
        <label>1</label>
        <note>catalytic</note>
    </ligand>
</feature>
<evidence type="ECO:0000256" key="7">
    <source>
        <dbReference type="ARBA" id="ARBA00022692"/>
    </source>
</evidence>
<sequence>VDEGGFGVEFLILDLLQRFPRLKIVTEEKDASITENEAKPYRADSYSVWLSIRDILAKIPTYRLPLSDVQVYVDPLDATQEYTEGLTQYVTVMACITLKDEPIFGAIFRPFSNETIFGVKGWGVMTSSGEKVMPMPLSETRRKIVVSRSHAGSVEKLARKSFGDNYEVEPAGGSGYKTLRLVNGTAELYIHQTAIKKWDTCAGDAILRAMGGAMLDLEGTPLQLVFFFSLQFLFLKIH</sequence>
<dbReference type="SUPFAM" id="SSF56655">
    <property type="entry name" value="Carbohydrate phosphatase"/>
    <property type="match status" value="1"/>
</dbReference>
<evidence type="ECO:0000256" key="13">
    <source>
        <dbReference type="ARBA" id="ARBA00042119"/>
    </source>
</evidence>
<evidence type="ECO:0000256" key="5">
    <source>
        <dbReference type="ARBA" id="ARBA00009759"/>
    </source>
</evidence>
<name>A0A0B1SGK0_OESDE</name>
<feature type="non-terminal residue" evidence="16">
    <location>
        <position position="1"/>
    </location>
</feature>
<evidence type="ECO:0000256" key="3">
    <source>
        <dbReference type="ARBA" id="ARBA00004167"/>
    </source>
</evidence>
<evidence type="ECO:0000256" key="1">
    <source>
        <dbReference type="ARBA" id="ARBA00001033"/>
    </source>
</evidence>
<comment type="catalytic activity">
    <reaction evidence="1">
        <text>a myo-inositol phosphate + H2O = myo-inositol + phosphate</text>
        <dbReference type="Rhea" id="RHEA:24056"/>
        <dbReference type="ChEBI" id="CHEBI:15377"/>
        <dbReference type="ChEBI" id="CHEBI:17268"/>
        <dbReference type="ChEBI" id="CHEBI:43474"/>
        <dbReference type="ChEBI" id="CHEBI:84139"/>
        <dbReference type="EC" id="3.1.3.25"/>
    </reaction>
</comment>
<comment type="cofactor">
    <cofactor evidence="2 15">
        <name>Mg(2+)</name>
        <dbReference type="ChEBI" id="CHEBI:18420"/>
    </cofactor>
</comment>
<dbReference type="OrthoDB" id="74460at2759"/>
<reference evidence="16 17" key="1">
    <citation type="submission" date="2014-03" db="EMBL/GenBank/DDBJ databases">
        <title>Draft genome of the hookworm Oesophagostomum dentatum.</title>
        <authorList>
            <person name="Mitreva M."/>
        </authorList>
    </citation>
    <scope>NUCLEOTIDE SEQUENCE [LARGE SCALE GENOMIC DNA]</scope>
    <source>
        <strain evidence="16 17">OD-Hann</strain>
    </source>
</reference>
<dbReference type="InterPro" id="IPR050725">
    <property type="entry name" value="CysQ/Inositol_MonoPase"/>
</dbReference>
<dbReference type="FunFam" id="3.30.540.10:FF:000012">
    <property type="entry name" value="Blast:Putative inositol monophosphatase 3"/>
    <property type="match status" value="1"/>
</dbReference>
<evidence type="ECO:0000256" key="15">
    <source>
        <dbReference type="PIRSR" id="PIRSR600760-2"/>
    </source>
</evidence>
<dbReference type="AlphaFoldDB" id="A0A0B1SGK0"/>
<dbReference type="GO" id="GO:0046854">
    <property type="term" value="P:phosphatidylinositol phosphate biosynthetic process"/>
    <property type="evidence" value="ECO:0007669"/>
    <property type="project" value="InterPro"/>
</dbReference>
<feature type="binding site" evidence="15">
    <location>
        <position position="74"/>
    </location>
    <ligand>
        <name>Mg(2+)</name>
        <dbReference type="ChEBI" id="CHEBI:18420"/>
        <label>1</label>
        <note>catalytic</note>
    </ligand>
</feature>
<evidence type="ECO:0000256" key="8">
    <source>
        <dbReference type="ARBA" id="ARBA00022723"/>
    </source>
</evidence>
<keyword evidence="11" id="KW-1133">Transmembrane helix</keyword>
<dbReference type="GO" id="GO:0008254">
    <property type="term" value="F:3'-nucleotidase activity"/>
    <property type="evidence" value="ECO:0007669"/>
    <property type="project" value="TreeGrafter"/>
</dbReference>
<dbReference type="GO" id="GO:0016020">
    <property type="term" value="C:membrane"/>
    <property type="evidence" value="ECO:0007669"/>
    <property type="project" value="UniProtKB-SubCell"/>
</dbReference>
<dbReference type="InterPro" id="IPR020550">
    <property type="entry name" value="Inositol_monophosphatase_CS"/>
</dbReference>
<protein>
    <recommendedName>
        <fullName evidence="6">inositol-phosphate phosphatase</fullName>
        <ecNumber evidence="6">3.1.3.25</ecNumber>
    </recommendedName>
    <alternativeName>
        <fullName evidence="14">Inositol-1(or 4)-monophosphatase 3</fullName>
    </alternativeName>
    <alternativeName>
        <fullName evidence="13">Myo-inositol monophosphatase A3</fullName>
    </alternativeName>
</protein>
<evidence type="ECO:0000313" key="16">
    <source>
        <dbReference type="EMBL" id="KHJ83021.1"/>
    </source>
</evidence>
<dbReference type="GO" id="GO:0046872">
    <property type="term" value="F:metal ion binding"/>
    <property type="evidence" value="ECO:0007669"/>
    <property type="project" value="UniProtKB-KW"/>
</dbReference>
<keyword evidence="12" id="KW-0472">Membrane</keyword>
<dbReference type="PANTHER" id="PTHR43028:SF4">
    <property type="entry name" value="INOSITOL MONOPHOSPHATASE 3"/>
    <property type="match status" value="1"/>
</dbReference>
<dbReference type="PROSITE" id="PS00630">
    <property type="entry name" value="IMP_2"/>
    <property type="match status" value="1"/>
</dbReference>
<feature type="binding site" evidence="15">
    <location>
        <position position="199"/>
    </location>
    <ligand>
        <name>Mg(2+)</name>
        <dbReference type="ChEBI" id="CHEBI:18420"/>
        <label>1</label>
        <note>catalytic</note>
    </ligand>
</feature>
<comment type="pathway">
    <text evidence="4">Polyol metabolism; myo-inositol biosynthesis; myo-inositol from D-glucose 6-phosphate: step 2/2.</text>
</comment>
<evidence type="ECO:0000256" key="2">
    <source>
        <dbReference type="ARBA" id="ARBA00001946"/>
    </source>
</evidence>
<dbReference type="GO" id="GO:0052834">
    <property type="term" value="F:inositol monophosphate phosphatase activity"/>
    <property type="evidence" value="ECO:0007669"/>
    <property type="project" value="UniProtKB-EC"/>
</dbReference>
<keyword evidence="10 15" id="KW-0460">Magnesium</keyword>
<feature type="binding site" evidence="15">
    <location>
        <position position="77"/>
    </location>
    <ligand>
        <name>Mg(2+)</name>
        <dbReference type="ChEBI" id="CHEBI:18420"/>
        <label>1</label>
        <note>catalytic</note>
    </ligand>
</feature>
<dbReference type="PANTHER" id="PTHR43028">
    <property type="entry name" value="3'(2'),5'-BISPHOSPHATE NUCLEOTIDASE 1"/>
    <property type="match status" value="1"/>
</dbReference>
<dbReference type="EC" id="3.1.3.25" evidence="6"/>
<evidence type="ECO:0000256" key="12">
    <source>
        <dbReference type="ARBA" id="ARBA00023136"/>
    </source>
</evidence>
<keyword evidence="17" id="KW-1185">Reference proteome</keyword>
<dbReference type="Gene3D" id="3.30.540.10">
    <property type="entry name" value="Fructose-1,6-Bisphosphatase, subunit A, domain 1"/>
    <property type="match status" value="1"/>
</dbReference>
<dbReference type="Proteomes" id="UP000053660">
    <property type="component" value="Unassembled WGS sequence"/>
</dbReference>
<comment type="subcellular location">
    <subcellularLocation>
        <location evidence="3">Membrane</location>
        <topology evidence="3">Single-pass membrane protein</topology>
    </subcellularLocation>
</comment>
<gene>
    <name evidence="16" type="ORF">OESDEN_17284</name>
</gene>
<proteinExistence type="inferred from homology"/>
<feature type="binding site" evidence="15">
    <location>
        <position position="76"/>
    </location>
    <ligand>
        <name>Mg(2+)</name>
        <dbReference type="ChEBI" id="CHEBI:18420"/>
        <label>1</label>
        <note>catalytic</note>
    </ligand>
</feature>
<dbReference type="GO" id="GO:0012505">
    <property type="term" value="C:endomembrane system"/>
    <property type="evidence" value="ECO:0007669"/>
    <property type="project" value="TreeGrafter"/>
</dbReference>
<dbReference type="Gene3D" id="3.40.190.80">
    <property type="match status" value="1"/>
</dbReference>
<evidence type="ECO:0000256" key="14">
    <source>
        <dbReference type="ARBA" id="ARBA00042949"/>
    </source>
</evidence>
<keyword evidence="9" id="KW-0378">Hydrolase</keyword>
<keyword evidence="7" id="KW-0812">Transmembrane</keyword>
<dbReference type="Pfam" id="PF00459">
    <property type="entry name" value="Inositol_P"/>
    <property type="match status" value="1"/>
</dbReference>
<evidence type="ECO:0000256" key="6">
    <source>
        <dbReference type="ARBA" id="ARBA00013106"/>
    </source>
</evidence>
<evidence type="ECO:0000256" key="4">
    <source>
        <dbReference type="ARBA" id="ARBA00005152"/>
    </source>
</evidence>